<keyword evidence="2" id="KW-1185">Reference proteome</keyword>
<evidence type="ECO:0000313" key="2">
    <source>
        <dbReference type="Proteomes" id="UP000308199"/>
    </source>
</evidence>
<dbReference type="OrthoDB" id="5569250at2759"/>
<organism evidence="1 2">
    <name type="scientific">Phellinidium pouzarii</name>
    <dbReference type="NCBI Taxonomy" id="167371"/>
    <lineage>
        <taxon>Eukaryota</taxon>
        <taxon>Fungi</taxon>
        <taxon>Dikarya</taxon>
        <taxon>Basidiomycota</taxon>
        <taxon>Agaricomycotina</taxon>
        <taxon>Agaricomycetes</taxon>
        <taxon>Hymenochaetales</taxon>
        <taxon>Hymenochaetaceae</taxon>
        <taxon>Phellinidium</taxon>
    </lineage>
</organism>
<proteinExistence type="predicted"/>
<gene>
    <name evidence="1" type="ORF">EW145_g5628</name>
</gene>
<dbReference type="AlphaFoldDB" id="A0A4S4KZC2"/>
<comment type="caution">
    <text evidence="1">The sequence shown here is derived from an EMBL/GenBank/DDBJ whole genome shotgun (WGS) entry which is preliminary data.</text>
</comment>
<protein>
    <submittedName>
        <fullName evidence="1">Uncharacterized protein</fullName>
    </submittedName>
</protein>
<accession>A0A4S4KZC2</accession>
<dbReference type="EMBL" id="SGPK01000358">
    <property type="protein sequence ID" value="THH04292.1"/>
    <property type="molecule type" value="Genomic_DNA"/>
</dbReference>
<reference evidence="1 2" key="1">
    <citation type="submission" date="2019-02" db="EMBL/GenBank/DDBJ databases">
        <title>Genome sequencing of the rare red list fungi Phellinidium pouzarii.</title>
        <authorList>
            <person name="Buettner E."/>
            <person name="Kellner H."/>
        </authorList>
    </citation>
    <scope>NUCLEOTIDE SEQUENCE [LARGE SCALE GENOMIC DNA]</scope>
    <source>
        <strain evidence="1 2">DSM 108285</strain>
    </source>
</reference>
<evidence type="ECO:0000313" key="1">
    <source>
        <dbReference type="EMBL" id="THH04292.1"/>
    </source>
</evidence>
<name>A0A4S4KZC2_9AGAM</name>
<sequence>MAKYFAVNWVYWKSDLDRDHAHEMMTRVLLDHIVRIVKESTDVTIDMKNRRPYPEHPLILAGIFPRRTSKDREYRYDVFAWKSGQE</sequence>
<dbReference type="Proteomes" id="UP000308199">
    <property type="component" value="Unassembled WGS sequence"/>
</dbReference>